<gene>
    <name evidence="3" type="ORF">GOBAR_AA16890</name>
</gene>
<evidence type="ECO:0000313" key="4">
    <source>
        <dbReference type="Proteomes" id="UP000239757"/>
    </source>
</evidence>
<dbReference type="InterPro" id="IPR004252">
    <property type="entry name" value="Probable_transposase_24"/>
</dbReference>
<sequence>MVKSNGKMRRRRVRDLSIVQNTPNSEERNSEQQTVVGSSNVPETLDEPEEFQTESGGTRRVRGRTLLRDLYDLDPVERVKVSRNTHGQPVGSEARLLAGYLGILARNANMLPINYESWHHMPDSNKNQALANIKERFSLEVSDDYIKKALGKRWRDDKSTLKKQYFKKDISLEEKLRNVPPGMLRYQWEDAVRFWNSKKGEDRERVGTSSRQKQKFTHTAGSRSFASVVEAEEVKSRQKVGRFQLFEITHRKKDGSPMTSEAGEIMEKLKEKKAEYEAIASSDSSVNLENIDNRIITEVLGLERYGRQQLRAKAAEREAAAAAREAEARAMVAEQSKKQFSRQRSTECSQNHKGTAPIGFWKLTSEFWVFIQTQVLDIGKFEIVVRKFSPQMTTQKTERCERGTGPENHELERLRCVKLGKRLKLKEISDFLKSLKDKSSLCKLERRKKVVLEGNVPKRQLQLRSRLMTSPVMLSQLTPSHKQQSVPFFQEVVLG</sequence>
<organism evidence="3 4">
    <name type="scientific">Gossypium barbadense</name>
    <name type="common">Sea Island cotton</name>
    <name type="synonym">Hibiscus barbadensis</name>
    <dbReference type="NCBI Taxonomy" id="3634"/>
    <lineage>
        <taxon>Eukaryota</taxon>
        <taxon>Viridiplantae</taxon>
        <taxon>Streptophyta</taxon>
        <taxon>Embryophyta</taxon>
        <taxon>Tracheophyta</taxon>
        <taxon>Spermatophyta</taxon>
        <taxon>Magnoliopsida</taxon>
        <taxon>eudicotyledons</taxon>
        <taxon>Gunneridae</taxon>
        <taxon>Pentapetalae</taxon>
        <taxon>rosids</taxon>
        <taxon>malvids</taxon>
        <taxon>Malvales</taxon>
        <taxon>Malvaceae</taxon>
        <taxon>Malvoideae</taxon>
        <taxon>Gossypium</taxon>
    </lineage>
</organism>
<feature type="compositionally biased region" description="Basic residues" evidence="2">
    <location>
        <begin position="1"/>
        <end position="13"/>
    </location>
</feature>
<keyword evidence="1" id="KW-0175">Coiled coil</keyword>
<evidence type="ECO:0000256" key="1">
    <source>
        <dbReference type="SAM" id="Coils"/>
    </source>
</evidence>
<evidence type="ECO:0008006" key="5">
    <source>
        <dbReference type="Google" id="ProtNLM"/>
    </source>
</evidence>
<feature type="compositionally biased region" description="Polar residues" evidence="2">
    <location>
        <begin position="31"/>
        <end position="42"/>
    </location>
</feature>
<proteinExistence type="predicted"/>
<evidence type="ECO:0000256" key="2">
    <source>
        <dbReference type="SAM" id="MobiDB-lite"/>
    </source>
</evidence>
<accession>A0A2P5XKB7</accession>
<dbReference type="Pfam" id="PF03004">
    <property type="entry name" value="Transposase_24"/>
    <property type="match status" value="1"/>
</dbReference>
<dbReference type="Proteomes" id="UP000239757">
    <property type="component" value="Unassembled WGS sequence"/>
</dbReference>
<name>A0A2P5XKB7_GOSBA</name>
<evidence type="ECO:0000313" key="3">
    <source>
        <dbReference type="EMBL" id="PPS03775.1"/>
    </source>
</evidence>
<feature type="compositionally biased region" description="Polar residues" evidence="2">
    <location>
        <begin position="207"/>
        <end position="219"/>
    </location>
</feature>
<reference evidence="3 4" key="1">
    <citation type="submission" date="2015-01" db="EMBL/GenBank/DDBJ databases">
        <title>Genome of allotetraploid Gossypium barbadense reveals genomic plasticity and fiber elongation in cotton evolution.</title>
        <authorList>
            <person name="Chen X."/>
            <person name="Liu X."/>
            <person name="Zhao B."/>
            <person name="Zheng H."/>
            <person name="Hu Y."/>
            <person name="Lu G."/>
            <person name="Yang C."/>
            <person name="Chen J."/>
            <person name="Shan C."/>
            <person name="Zhang L."/>
            <person name="Zhou Y."/>
            <person name="Wang L."/>
            <person name="Guo W."/>
            <person name="Bai Y."/>
            <person name="Ruan J."/>
            <person name="Shangguan X."/>
            <person name="Mao Y."/>
            <person name="Jiang J."/>
            <person name="Zhu Y."/>
            <person name="Lei J."/>
            <person name="Kang H."/>
            <person name="Chen S."/>
            <person name="He X."/>
            <person name="Wang R."/>
            <person name="Wang Y."/>
            <person name="Chen J."/>
            <person name="Wang L."/>
            <person name="Yu S."/>
            <person name="Wang B."/>
            <person name="Wei J."/>
            <person name="Song S."/>
            <person name="Lu X."/>
            <person name="Gao Z."/>
            <person name="Gu W."/>
            <person name="Deng X."/>
            <person name="Ma D."/>
            <person name="Wang S."/>
            <person name="Liang W."/>
            <person name="Fang L."/>
            <person name="Cai C."/>
            <person name="Zhu X."/>
            <person name="Zhou B."/>
            <person name="Zhang Y."/>
            <person name="Chen Z."/>
            <person name="Xu S."/>
            <person name="Zhu R."/>
            <person name="Wang S."/>
            <person name="Zhang T."/>
            <person name="Zhao G."/>
        </authorList>
    </citation>
    <scope>NUCLEOTIDE SEQUENCE [LARGE SCALE GENOMIC DNA]</scope>
    <source>
        <strain evidence="4">cv. Xinhai21</strain>
        <tissue evidence="3">Leaf</tissue>
    </source>
</reference>
<dbReference type="PANTHER" id="PTHR33144:SF46">
    <property type="entry name" value="OS04G0610000 PROTEIN"/>
    <property type="match status" value="1"/>
</dbReference>
<dbReference type="PANTHER" id="PTHR33144">
    <property type="entry name" value="OS10G0409366 PROTEIN-RELATED"/>
    <property type="match status" value="1"/>
</dbReference>
<feature type="region of interest" description="Disordered" evidence="2">
    <location>
        <begin position="1"/>
        <end position="59"/>
    </location>
</feature>
<dbReference type="AlphaFoldDB" id="A0A2P5XKB7"/>
<dbReference type="EMBL" id="KZ664697">
    <property type="protein sequence ID" value="PPS03775.1"/>
    <property type="molecule type" value="Genomic_DNA"/>
</dbReference>
<feature type="region of interest" description="Disordered" evidence="2">
    <location>
        <begin position="199"/>
        <end position="219"/>
    </location>
</feature>
<feature type="coiled-coil region" evidence="1">
    <location>
        <begin position="305"/>
        <end position="343"/>
    </location>
</feature>
<protein>
    <recommendedName>
        <fullName evidence="5">Transposase Tnp1/En/Spm-like domain-containing protein</fullName>
    </recommendedName>
</protein>